<organism evidence="2 3">
    <name type="scientific">Aquarana catesbeiana</name>
    <name type="common">American bullfrog</name>
    <name type="synonym">Rana catesbeiana</name>
    <dbReference type="NCBI Taxonomy" id="8400"/>
    <lineage>
        <taxon>Eukaryota</taxon>
        <taxon>Metazoa</taxon>
        <taxon>Chordata</taxon>
        <taxon>Craniata</taxon>
        <taxon>Vertebrata</taxon>
        <taxon>Euteleostomi</taxon>
        <taxon>Amphibia</taxon>
        <taxon>Batrachia</taxon>
        <taxon>Anura</taxon>
        <taxon>Neobatrachia</taxon>
        <taxon>Ranoidea</taxon>
        <taxon>Ranidae</taxon>
        <taxon>Aquarana</taxon>
    </lineage>
</organism>
<sequence length="115" mass="13397">MHARKQKRTHTYLCAKYTFFYSNREKRIRTSEDTTNPTTHEEGKIPTHREVDVEGEVDEVGEIVTTTGDVDVVEEETHFNSASAQILISEIMVFNRDLEKVRKTSMMSKKNDQHH</sequence>
<dbReference type="Proteomes" id="UP000228934">
    <property type="component" value="Unassembled WGS sequence"/>
</dbReference>
<protein>
    <submittedName>
        <fullName evidence="2">Uncharacterized protein</fullName>
    </submittedName>
</protein>
<name>A0A2G9RF15_AQUCT</name>
<evidence type="ECO:0000256" key="1">
    <source>
        <dbReference type="SAM" id="MobiDB-lite"/>
    </source>
</evidence>
<dbReference type="EMBL" id="KV945368">
    <property type="protein sequence ID" value="PIO26502.1"/>
    <property type="molecule type" value="Genomic_DNA"/>
</dbReference>
<evidence type="ECO:0000313" key="2">
    <source>
        <dbReference type="EMBL" id="PIO26502.1"/>
    </source>
</evidence>
<dbReference type="AlphaFoldDB" id="A0A2G9RF15"/>
<gene>
    <name evidence="2" type="ORF">AB205_0203840</name>
</gene>
<accession>A0A2G9RF15</accession>
<feature type="compositionally biased region" description="Basic and acidic residues" evidence="1">
    <location>
        <begin position="39"/>
        <end position="48"/>
    </location>
</feature>
<keyword evidence="3" id="KW-1185">Reference proteome</keyword>
<proteinExistence type="predicted"/>
<evidence type="ECO:0000313" key="3">
    <source>
        <dbReference type="Proteomes" id="UP000228934"/>
    </source>
</evidence>
<feature type="region of interest" description="Disordered" evidence="1">
    <location>
        <begin position="26"/>
        <end position="48"/>
    </location>
</feature>
<reference evidence="3" key="1">
    <citation type="journal article" date="2017" name="Nat. Commun.">
        <title>The North American bullfrog draft genome provides insight into hormonal regulation of long noncoding RNA.</title>
        <authorList>
            <person name="Hammond S.A."/>
            <person name="Warren R.L."/>
            <person name="Vandervalk B.P."/>
            <person name="Kucuk E."/>
            <person name="Khan H."/>
            <person name="Gibb E.A."/>
            <person name="Pandoh P."/>
            <person name="Kirk H."/>
            <person name="Zhao Y."/>
            <person name="Jones M."/>
            <person name="Mungall A.J."/>
            <person name="Coope R."/>
            <person name="Pleasance S."/>
            <person name="Moore R.A."/>
            <person name="Holt R.A."/>
            <person name="Round J.M."/>
            <person name="Ohora S."/>
            <person name="Walle B.V."/>
            <person name="Veldhoen N."/>
            <person name="Helbing C.C."/>
            <person name="Birol I."/>
        </authorList>
    </citation>
    <scope>NUCLEOTIDE SEQUENCE [LARGE SCALE GENOMIC DNA]</scope>
</reference>